<dbReference type="InterPro" id="IPR045851">
    <property type="entry name" value="AMP-bd_C_sf"/>
</dbReference>
<comment type="caution">
    <text evidence="7">The sequence shown here is derived from an EMBL/GenBank/DDBJ whole genome shotgun (WGS) entry which is preliminary data.</text>
</comment>
<feature type="domain" description="Carrier" evidence="6">
    <location>
        <begin position="794"/>
        <end position="872"/>
    </location>
</feature>
<dbReference type="CDD" id="cd05918">
    <property type="entry name" value="A_NRPS_SidN3_like"/>
    <property type="match status" value="1"/>
</dbReference>
<dbReference type="FunFam" id="3.30.559.30:FF:000003">
    <property type="entry name" value="Nonribosomal peptide synthase SidD"/>
    <property type="match status" value="1"/>
</dbReference>
<dbReference type="PANTHER" id="PTHR45527:SF3">
    <property type="entry name" value="SIDEROPHORE SYNTHETASE (EUROFUNG)"/>
    <property type="match status" value="1"/>
</dbReference>
<evidence type="ECO:0000313" key="8">
    <source>
        <dbReference type="Proteomes" id="UP001301769"/>
    </source>
</evidence>
<comment type="similarity">
    <text evidence="4">Belongs to the NRP synthetase family.</text>
</comment>
<dbReference type="InterPro" id="IPR020806">
    <property type="entry name" value="PKS_PP-bd"/>
</dbReference>
<dbReference type="EMBL" id="MU858084">
    <property type="protein sequence ID" value="KAK4215042.1"/>
    <property type="molecule type" value="Genomic_DNA"/>
</dbReference>
<dbReference type="SMART" id="SM00823">
    <property type="entry name" value="PKS_PP"/>
    <property type="match status" value="2"/>
</dbReference>
<sequence>MGSIEVVRPESPSGKTSKKSVRFDLDDQQESNGSLLQSFGLSTDSASQWDTSNLEAELTVLSWIIVLLRTREDTQFWFEWTYQGEEQDIPAYRVQVGEIVTDLSITVKETLDRVAAHVKKAGSATAPSSTLLLLSTASLTRTSGEILEEPHLHIQAQFHQVQGRLDITPLWRDSKVLEFTLTRHMQTLADTFRTIISHSPDKLTIAECLKPTQYDLDQIWSWNRTVPPTLNYCMHDAISQVAQTYPDKHAIDSWDGSLTYAQMDRFSTMLAHELRTRHGVQDGDFIGLCFEKSRWTIVAVLGVMKAGATMAMMDPSLPLARLQNMAEQIGTKTILSSLSQLDFSNSILPSGKVVPIGEGTFTDSSPLSSADTLALVPKVDPSTLMYIIFTSGSTGTPKGVQISHRVYTSSAIPRAAAVGYSPTSRVLDFASYAFDVSIDSMLLTVSNGGTLCIPSDEARLNDINGVMRDMRVNYAGITPSVARILDIEVIASLTQGLGLGGEAVSARDANYWGQFARIIIGYGPCECTIGCTINSSAATGRDYITIGPGNGAAMWVVDPNDHEVLMPVGAVGELLVEGPIVGEGYLNDEDKTKGVFIHDPSWLVAGNEKAGFKGRSGRLYKTGDLGRYDPAGTGEIVFVGRKDTQVKLRGQRVELGEIESQLKARLPREANVIVEVVKTSGASQSTLVAFVASHSGKGPDGIDIELVHELPGELREMLNKAAKEIGEVLPRYMVPNAYIPVNFIPTLISGKTDRKRLRQFAGTVDLRDLDEHHEVIDAESADGDKDPAAENHDRELTGMEQRLRDGWIQVLKLDPATTTIHADSNFFALGGDSLAAMKLVSLCRESGLDLSVTDTFGKPSLAAMAKVLRVIDSAAPHDSKQRSPFAMISSPHEDACVAAARLCEGHVEPSDIQDMYPCTATQESLITFSLKAEVPYVAQRVALIPSHITTSAWKAAWDTVIAATPILRTRVVQLDLPGEDSHGLKQVVLNEPIVWNSGSNLPQYLDEDRRERMDLGQRLARYAVVEDKVSNQRHMVWTLHHVVYDGWSEPIILAKVRDALLNATTKTPEKDMGDFVQFLQQSVPLSETREFWKNDLLGASGLAQFPQVPSRDFIPAPDTIIERQIALPSSDGPKGNKFPFTLATLIRASWALVASQYTRSSDIIFGETLTGRDIPLSGVESIVGPLIATVPIRVRIDRAQSVETYLRRVQDAILARTSHQHMGMQHIRRCSPDAMVACEAPMGLVIQPEGNSDVSGLVEELGFQMGDVVREAIHFNPYSLMLACGIPVSQTAQEQAGGFRVAASFDSSVVSKTQMERILGQFEQACVKLMKGATDPDNQIHVGQIGGLLGTEDLERIWTWNRVPPLSKLGASLALKVPGSAYPPVSVPWVCDASSAEALAPVGCAGQLWLEGDVLCLGTETVQDPAWLVAGCGKIAGRKGTLHATGDIVSLGEDGSLVFVGRKDEMAHLQDGGYHVDLAGIEAQLRQHLASDLWAAAVPVPERQQVVVFVQKSASLAAEDSIPVSPALSNLDSPGEFLSGYKNATIPISLAAALKKFDKFAQHSLPPSSVPAAYIIVERALDRKDLGQIAGQMSEENLKLLLDGLKEVWNDSRLTVDEGVTTAEGILRCAWARILGIDRPEQIDLQDNFFRLGGDSVLAMKLVSYLGSQGHKLTVADIFRHMKLIDAAKVLKVKETSAAVKKEVSRPYKPFSMLPVTADNLECFLSEVVRPSLGDATWPVQDVYPVADSQVLDIRNTVQKPRTSMQYLPLYFQDGIDQERLLYAFKRLVRTHEMLRTVFVEHESSFLQVVLKELDVPVTTKALMDDKTCLEDYVKDLCASTSDGEFPLGSSFLRVFFVSSSKQQSSCLVIGISHAQYDGMTIPVLLRDLEGLYAKSDGINPASVVPFSSYLWAIQDKSAQEEAEAYWEKLLDGASLAVLDRPSRSSTESETKAGVFKSTAVNLAPDSSSSSSGITTSTILTTAWGLVLSRRLNTTDVTFGTVTSGRGMNLVSLPDPHAVVGPCYQFTPVRMKLPEDHSSPPQGLSAVLEATQAQTAASSAYDFFGAAESHGERATFFDSVVHHQDEQAADFDAMMFAGKRCKADLLSPHGDDARYSLKVVTFYDKHGALNVGLVGRQGDDDGHFLEGLLDELKERVEELHATDTV</sequence>
<dbReference type="InterPro" id="IPR000873">
    <property type="entry name" value="AMP-dep_synth/lig_dom"/>
</dbReference>
<dbReference type="Pfam" id="PF00668">
    <property type="entry name" value="Condensation"/>
    <property type="match status" value="2"/>
</dbReference>
<dbReference type="InterPro" id="IPR023213">
    <property type="entry name" value="CAT-like_dom_sf"/>
</dbReference>
<dbReference type="SUPFAM" id="SSF56801">
    <property type="entry name" value="Acetyl-CoA synthetase-like"/>
    <property type="match status" value="2"/>
</dbReference>
<proteinExistence type="inferred from homology"/>
<accession>A0AAN6YED0</accession>
<dbReference type="CDD" id="cd19545">
    <property type="entry name" value="FUM14_C_NRPS-like"/>
    <property type="match status" value="1"/>
</dbReference>
<reference evidence="7" key="1">
    <citation type="journal article" date="2023" name="Mol. Phylogenet. Evol.">
        <title>Genome-scale phylogeny and comparative genomics of the fungal order Sordariales.</title>
        <authorList>
            <person name="Hensen N."/>
            <person name="Bonometti L."/>
            <person name="Westerberg I."/>
            <person name="Brannstrom I.O."/>
            <person name="Guillou S."/>
            <person name="Cros-Aarteil S."/>
            <person name="Calhoun S."/>
            <person name="Haridas S."/>
            <person name="Kuo A."/>
            <person name="Mondo S."/>
            <person name="Pangilinan J."/>
            <person name="Riley R."/>
            <person name="LaButti K."/>
            <person name="Andreopoulos B."/>
            <person name="Lipzen A."/>
            <person name="Chen C."/>
            <person name="Yan M."/>
            <person name="Daum C."/>
            <person name="Ng V."/>
            <person name="Clum A."/>
            <person name="Steindorff A."/>
            <person name="Ohm R.A."/>
            <person name="Martin F."/>
            <person name="Silar P."/>
            <person name="Natvig D.O."/>
            <person name="Lalanne C."/>
            <person name="Gautier V."/>
            <person name="Ament-Velasquez S.L."/>
            <person name="Kruys A."/>
            <person name="Hutchinson M.I."/>
            <person name="Powell A.J."/>
            <person name="Barry K."/>
            <person name="Miller A.N."/>
            <person name="Grigoriev I.V."/>
            <person name="Debuchy R."/>
            <person name="Gladieux P."/>
            <person name="Hiltunen Thoren M."/>
            <person name="Johannesson H."/>
        </authorList>
    </citation>
    <scope>NUCLEOTIDE SEQUENCE</scope>
    <source>
        <strain evidence="7">PSN293</strain>
    </source>
</reference>
<dbReference type="InterPro" id="IPR036736">
    <property type="entry name" value="ACP-like_sf"/>
</dbReference>
<dbReference type="GO" id="GO:0043041">
    <property type="term" value="P:amino acid activation for nonribosomal peptide biosynthetic process"/>
    <property type="evidence" value="ECO:0007669"/>
    <property type="project" value="TreeGrafter"/>
</dbReference>
<dbReference type="Pfam" id="PF00501">
    <property type="entry name" value="AMP-binding"/>
    <property type="match status" value="1"/>
</dbReference>
<dbReference type="PROSITE" id="PS00455">
    <property type="entry name" value="AMP_BINDING"/>
    <property type="match status" value="1"/>
</dbReference>
<dbReference type="InterPro" id="IPR001242">
    <property type="entry name" value="Condensation_dom"/>
</dbReference>
<evidence type="ECO:0000256" key="4">
    <source>
        <dbReference type="ARBA" id="ARBA00029454"/>
    </source>
</evidence>
<dbReference type="SUPFAM" id="SSF47336">
    <property type="entry name" value="ACP-like"/>
    <property type="match status" value="2"/>
</dbReference>
<organism evidence="7 8">
    <name type="scientific">Rhypophila decipiens</name>
    <dbReference type="NCBI Taxonomy" id="261697"/>
    <lineage>
        <taxon>Eukaryota</taxon>
        <taxon>Fungi</taxon>
        <taxon>Dikarya</taxon>
        <taxon>Ascomycota</taxon>
        <taxon>Pezizomycotina</taxon>
        <taxon>Sordariomycetes</taxon>
        <taxon>Sordariomycetidae</taxon>
        <taxon>Sordariales</taxon>
        <taxon>Naviculisporaceae</taxon>
        <taxon>Rhypophila</taxon>
    </lineage>
</organism>
<dbReference type="GO" id="GO:0005737">
    <property type="term" value="C:cytoplasm"/>
    <property type="evidence" value="ECO:0007669"/>
    <property type="project" value="TreeGrafter"/>
</dbReference>
<dbReference type="FunFam" id="3.30.300.30:FF:000015">
    <property type="entry name" value="Nonribosomal peptide synthase SidD"/>
    <property type="match status" value="1"/>
</dbReference>
<evidence type="ECO:0000256" key="1">
    <source>
        <dbReference type="ARBA" id="ARBA00022450"/>
    </source>
</evidence>
<dbReference type="InterPro" id="IPR042099">
    <property type="entry name" value="ANL_N_sf"/>
</dbReference>
<dbReference type="Pfam" id="PF00550">
    <property type="entry name" value="PP-binding"/>
    <property type="match status" value="2"/>
</dbReference>
<evidence type="ECO:0000259" key="6">
    <source>
        <dbReference type="PROSITE" id="PS50075"/>
    </source>
</evidence>
<evidence type="ECO:0000256" key="5">
    <source>
        <dbReference type="SAM" id="MobiDB-lite"/>
    </source>
</evidence>
<dbReference type="InterPro" id="IPR009081">
    <property type="entry name" value="PP-bd_ACP"/>
</dbReference>
<keyword evidence="8" id="KW-1185">Reference proteome</keyword>
<dbReference type="NCBIfam" id="TIGR01733">
    <property type="entry name" value="AA-adenyl-dom"/>
    <property type="match status" value="1"/>
</dbReference>
<dbReference type="InterPro" id="IPR056896">
    <property type="entry name" value="SIDD_N"/>
</dbReference>
<dbReference type="GO" id="GO:0031177">
    <property type="term" value="F:phosphopantetheine binding"/>
    <property type="evidence" value="ECO:0007669"/>
    <property type="project" value="InterPro"/>
</dbReference>
<evidence type="ECO:0000256" key="3">
    <source>
        <dbReference type="ARBA" id="ARBA00022598"/>
    </source>
</evidence>
<feature type="domain" description="Carrier" evidence="6">
    <location>
        <begin position="1618"/>
        <end position="1695"/>
    </location>
</feature>
<gene>
    <name evidence="7" type="ORF">QBC37DRAFT_460065</name>
</gene>
<protein>
    <recommendedName>
        <fullName evidence="6">Carrier domain-containing protein</fullName>
    </recommendedName>
</protein>
<dbReference type="PROSITE" id="PS50075">
    <property type="entry name" value="CARRIER"/>
    <property type="match status" value="2"/>
</dbReference>
<keyword evidence="3" id="KW-0436">Ligase</keyword>
<dbReference type="FunFam" id="1.10.1200.10:FF:000005">
    <property type="entry name" value="Nonribosomal peptide synthetase 1"/>
    <property type="match status" value="2"/>
</dbReference>
<dbReference type="PANTHER" id="PTHR45527">
    <property type="entry name" value="NONRIBOSOMAL PEPTIDE SYNTHETASE"/>
    <property type="match status" value="1"/>
</dbReference>
<keyword evidence="1" id="KW-0596">Phosphopantetheine</keyword>
<name>A0AAN6YED0_9PEZI</name>
<dbReference type="Gene3D" id="3.30.559.30">
    <property type="entry name" value="Nonribosomal peptide synthetase, condensation domain"/>
    <property type="match status" value="2"/>
</dbReference>
<dbReference type="Proteomes" id="UP001301769">
    <property type="component" value="Unassembled WGS sequence"/>
</dbReference>
<evidence type="ECO:0000256" key="2">
    <source>
        <dbReference type="ARBA" id="ARBA00022553"/>
    </source>
</evidence>
<dbReference type="Gene3D" id="3.30.559.10">
    <property type="entry name" value="Chloramphenicol acetyltransferase-like domain"/>
    <property type="match status" value="2"/>
</dbReference>
<evidence type="ECO:0000313" key="7">
    <source>
        <dbReference type="EMBL" id="KAK4215042.1"/>
    </source>
</evidence>
<dbReference type="FunFam" id="3.40.50.12780:FF:000014">
    <property type="entry name" value="Nonribosomal peptide synthetase 1"/>
    <property type="match status" value="1"/>
</dbReference>
<dbReference type="InterPro" id="IPR010071">
    <property type="entry name" value="AA_adenyl_dom"/>
</dbReference>
<dbReference type="Gene3D" id="1.10.1200.10">
    <property type="entry name" value="ACP-like"/>
    <property type="match status" value="2"/>
</dbReference>
<dbReference type="SUPFAM" id="SSF52777">
    <property type="entry name" value="CoA-dependent acyltransferases"/>
    <property type="match status" value="4"/>
</dbReference>
<dbReference type="Gene3D" id="3.30.300.30">
    <property type="match status" value="1"/>
</dbReference>
<reference evidence="7" key="2">
    <citation type="submission" date="2023-05" db="EMBL/GenBank/DDBJ databases">
        <authorList>
            <consortium name="Lawrence Berkeley National Laboratory"/>
            <person name="Steindorff A."/>
            <person name="Hensen N."/>
            <person name="Bonometti L."/>
            <person name="Westerberg I."/>
            <person name="Brannstrom I.O."/>
            <person name="Guillou S."/>
            <person name="Cros-Aarteil S."/>
            <person name="Calhoun S."/>
            <person name="Haridas S."/>
            <person name="Kuo A."/>
            <person name="Mondo S."/>
            <person name="Pangilinan J."/>
            <person name="Riley R."/>
            <person name="Labutti K."/>
            <person name="Andreopoulos B."/>
            <person name="Lipzen A."/>
            <person name="Chen C."/>
            <person name="Yanf M."/>
            <person name="Daum C."/>
            <person name="Ng V."/>
            <person name="Clum A."/>
            <person name="Ohm R."/>
            <person name="Martin F."/>
            <person name="Silar P."/>
            <person name="Natvig D."/>
            <person name="Lalanne C."/>
            <person name="Gautier V."/>
            <person name="Ament-Velasquez S.L."/>
            <person name="Kruys A."/>
            <person name="Hutchinson M.I."/>
            <person name="Powell A.J."/>
            <person name="Barry K."/>
            <person name="Miller A.N."/>
            <person name="Grigoriev I.V."/>
            <person name="Debuchy R."/>
            <person name="Gladieux P."/>
            <person name="Thoren M.H."/>
            <person name="Johannesson H."/>
        </authorList>
    </citation>
    <scope>NUCLEOTIDE SEQUENCE</scope>
    <source>
        <strain evidence="7">PSN293</strain>
    </source>
</reference>
<dbReference type="GO" id="GO:0016874">
    <property type="term" value="F:ligase activity"/>
    <property type="evidence" value="ECO:0007669"/>
    <property type="project" value="UniProtKB-KW"/>
</dbReference>
<keyword evidence="2" id="KW-0597">Phosphoprotein</keyword>
<dbReference type="InterPro" id="IPR020845">
    <property type="entry name" value="AMP-binding_CS"/>
</dbReference>
<dbReference type="Pfam" id="PF24895">
    <property type="entry name" value="SIDD_N"/>
    <property type="match status" value="1"/>
</dbReference>
<feature type="region of interest" description="Disordered" evidence="5">
    <location>
        <begin position="1"/>
        <end position="27"/>
    </location>
</feature>
<dbReference type="GO" id="GO:0044550">
    <property type="term" value="P:secondary metabolite biosynthetic process"/>
    <property type="evidence" value="ECO:0007669"/>
    <property type="project" value="TreeGrafter"/>
</dbReference>
<dbReference type="Gene3D" id="3.40.50.12780">
    <property type="entry name" value="N-terminal domain of ligase-like"/>
    <property type="match status" value="2"/>
</dbReference>